<sequence>MESSNNSIIAITDLEGDSVSIGGDTYRIIIGGEQTGGAYSLVDMLIPPNGGPPPHSHPKFQEAFYVIDGEIEVITKDGTYTASKGSHVNIPFNGPVHKFINKTKKVTHMLCLITPAGMEKMFREIGKPVPANTFLPPSQMTFEEQKRVQSIAERYGQKLYPPNYLD</sequence>
<gene>
    <name evidence="2" type="ORF">NFRAN_1310</name>
</gene>
<dbReference type="EMBL" id="LR216287">
    <property type="protein sequence ID" value="VFJ13632.1"/>
    <property type="molecule type" value="Genomic_DNA"/>
</dbReference>
<keyword evidence="3" id="KW-1185">Reference proteome</keyword>
<dbReference type="GeneID" id="39420681"/>
<dbReference type="Pfam" id="PF07883">
    <property type="entry name" value="Cupin_2"/>
    <property type="match status" value="1"/>
</dbReference>
<evidence type="ECO:0000259" key="1">
    <source>
        <dbReference type="Pfam" id="PF07883"/>
    </source>
</evidence>
<accession>A0A484I9Y3</accession>
<name>A0A484I9Y3_9ARCH</name>
<dbReference type="AlphaFoldDB" id="A0A484I9Y3"/>
<dbReference type="KEGG" id="nfn:NFRAN_1310"/>
<dbReference type="SUPFAM" id="SSF51182">
    <property type="entry name" value="RmlC-like cupins"/>
    <property type="match status" value="1"/>
</dbReference>
<dbReference type="Proteomes" id="UP000294299">
    <property type="component" value="Chromosome NFRAN"/>
</dbReference>
<feature type="domain" description="Cupin type-2" evidence="1">
    <location>
        <begin position="44"/>
        <end position="112"/>
    </location>
</feature>
<dbReference type="InterPro" id="IPR013096">
    <property type="entry name" value="Cupin_2"/>
</dbReference>
<dbReference type="InterPro" id="IPR053146">
    <property type="entry name" value="QDO-like"/>
</dbReference>
<dbReference type="PANTHER" id="PTHR36440:SF1">
    <property type="entry name" value="PUTATIVE (AFU_ORTHOLOGUE AFUA_8G07350)-RELATED"/>
    <property type="match status" value="1"/>
</dbReference>
<evidence type="ECO:0000313" key="2">
    <source>
        <dbReference type="EMBL" id="VFJ13632.1"/>
    </source>
</evidence>
<dbReference type="RefSeq" id="WP_134483585.1">
    <property type="nucleotide sequence ID" value="NZ_LR216287.1"/>
</dbReference>
<dbReference type="InterPro" id="IPR014710">
    <property type="entry name" value="RmlC-like_jellyroll"/>
</dbReference>
<dbReference type="Gene3D" id="2.60.120.10">
    <property type="entry name" value="Jelly Rolls"/>
    <property type="match status" value="1"/>
</dbReference>
<dbReference type="PANTHER" id="PTHR36440">
    <property type="entry name" value="PUTATIVE (AFU_ORTHOLOGUE AFUA_8G07350)-RELATED"/>
    <property type="match status" value="1"/>
</dbReference>
<dbReference type="OrthoDB" id="342548at2157"/>
<dbReference type="InterPro" id="IPR011051">
    <property type="entry name" value="RmlC_Cupin_sf"/>
</dbReference>
<proteinExistence type="predicted"/>
<reference evidence="2 3" key="1">
    <citation type="submission" date="2019-02" db="EMBL/GenBank/DDBJ databases">
        <authorList>
            <person name="Lehtovirta-Morley E L."/>
        </authorList>
    </citation>
    <scope>NUCLEOTIDE SEQUENCE [LARGE SCALE GENOMIC DNA]</scope>
    <source>
        <strain evidence="2">NFRAN1</strain>
    </source>
</reference>
<organism evidence="2 3">
    <name type="scientific">Candidatus Nitrosocosmicus franklandianus</name>
    <dbReference type="NCBI Taxonomy" id="1798806"/>
    <lineage>
        <taxon>Archaea</taxon>
        <taxon>Nitrososphaerota</taxon>
        <taxon>Nitrososphaeria</taxon>
        <taxon>Nitrososphaerales</taxon>
        <taxon>Nitrososphaeraceae</taxon>
        <taxon>Candidatus Nitrosocosmicus</taxon>
    </lineage>
</organism>
<protein>
    <submittedName>
        <fullName evidence="2">Cupin domain-containing protein</fullName>
    </submittedName>
</protein>
<evidence type="ECO:0000313" key="3">
    <source>
        <dbReference type="Proteomes" id="UP000294299"/>
    </source>
</evidence>